<sequence>MNIKYSIIIPAFNAESYLTKIISFSKKILKKREDIEIIFVDDGSIDNTSSIQNKSENIKYIYQENGGVSSARNLGLKSAIGEFILFLDADDTYDDNIFSVLDVFTTDEQSNIFLLNYSINKKIQNDTLSLLNKNIFNWMEVSNMFFKREIKLHICAVCFRKKHLLSNSIFFPNGYSFGEDSFFILSSIYNEQKIHYIKNSLYNYNFHHGSVVSTPLNKNKIDVIELYLTLREEKYKENKVIIYFIERTYLYLLKLAIKYGIRDKETMQQLKKYKFILNSKNSSRNISFNIIKFFIYNFNHIIIDIIYLKSRARK</sequence>
<reference evidence="4" key="1">
    <citation type="journal article" date="2017" name="PLoS ONE">
        <title>Genetic diversity of the O antigens of Proteus species and the development of a suspension array for molecular serotyping.</title>
        <authorList>
            <person name="Yu X."/>
            <person name="Torzewska A."/>
            <person name="Zhang X."/>
            <person name="Yin Z."/>
            <person name="Drzewiecka D."/>
            <person name="Cao H."/>
            <person name="Liu B."/>
            <person name="Knirel Y.A."/>
            <person name="Rozalski A."/>
            <person name="Wang L."/>
        </authorList>
    </citation>
    <scope>NUCLEOTIDE SEQUENCE</scope>
    <source>
        <strain evidence="4">G2672</strain>
    </source>
</reference>
<dbReference type="PANTHER" id="PTHR22916">
    <property type="entry name" value="GLYCOSYLTRANSFERASE"/>
    <property type="match status" value="1"/>
</dbReference>
<dbReference type="AlphaFoldDB" id="A0A385JP47"/>
<evidence type="ECO:0000256" key="2">
    <source>
        <dbReference type="ARBA" id="ARBA00022679"/>
    </source>
</evidence>
<evidence type="ECO:0000256" key="1">
    <source>
        <dbReference type="ARBA" id="ARBA00022676"/>
    </source>
</evidence>
<dbReference type="Pfam" id="PF00535">
    <property type="entry name" value="Glycos_transf_2"/>
    <property type="match status" value="1"/>
</dbReference>
<evidence type="ECO:0000259" key="3">
    <source>
        <dbReference type="Pfam" id="PF00535"/>
    </source>
</evidence>
<accession>A0A385JP47</accession>
<dbReference type="PANTHER" id="PTHR22916:SF51">
    <property type="entry name" value="GLYCOSYLTRANSFERASE EPSH-RELATED"/>
    <property type="match status" value="1"/>
</dbReference>
<evidence type="ECO:0000313" key="4">
    <source>
        <dbReference type="EMBL" id="AXZ00074.1"/>
    </source>
</evidence>
<dbReference type="GO" id="GO:0016758">
    <property type="term" value="F:hexosyltransferase activity"/>
    <property type="evidence" value="ECO:0007669"/>
    <property type="project" value="UniProtKB-ARBA"/>
</dbReference>
<dbReference type="SUPFAM" id="SSF53448">
    <property type="entry name" value="Nucleotide-diphospho-sugar transferases"/>
    <property type="match status" value="1"/>
</dbReference>
<dbReference type="Gene3D" id="3.90.550.10">
    <property type="entry name" value="Spore Coat Polysaccharide Biosynthesis Protein SpsA, Chain A"/>
    <property type="match status" value="1"/>
</dbReference>
<dbReference type="EMBL" id="KY710735">
    <property type="protein sequence ID" value="AXZ00074.1"/>
    <property type="molecule type" value="Genomic_DNA"/>
</dbReference>
<dbReference type="InterPro" id="IPR029044">
    <property type="entry name" value="Nucleotide-diphossugar_trans"/>
</dbReference>
<organism evidence="4">
    <name type="scientific">Proteus penneri</name>
    <dbReference type="NCBI Taxonomy" id="102862"/>
    <lineage>
        <taxon>Bacteria</taxon>
        <taxon>Pseudomonadati</taxon>
        <taxon>Pseudomonadota</taxon>
        <taxon>Gammaproteobacteria</taxon>
        <taxon>Enterobacterales</taxon>
        <taxon>Morganellaceae</taxon>
        <taxon>Proteus</taxon>
    </lineage>
</organism>
<feature type="domain" description="Glycosyltransferase 2-like" evidence="3">
    <location>
        <begin position="6"/>
        <end position="152"/>
    </location>
</feature>
<keyword evidence="2" id="KW-0808">Transferase</keyword>
<proteinExistence type="predicted"/>
<dbReference type="CDD" id="cd00761">
    <property type="entry name" value="Glyco_tranf_GTA_type"/>
    <property type="match status" value="1"/>
</dbReference>
<protein>
    <submittedName>
        <fullName evidence="4">Gt1</fullName>
    </submittedName>
</protein>
<name>A0A385JP47_9GAMM</name>
<dbReference type="InterPro" id="IPR001173">
    <property type="entry name" value="Glyco_trans_2-like"/>
</dbReference>
<dbReference type="RefSeq" id="WP_161724366.1">
    <property type="nucleotide sequence ID" value="NZ_JAPHVR010000011.1"/>
</dbReference>
<keyword evidence="1" id="KW-0328">Glycosyltransferase</keyword>